<dbReference type="EMBL" id="SNRY01001228">
    <property type="protein sequence ID" value="KAA6332538.1"/>
    <property type="molecule type" value="Genomic_DNA"/>
</dbReference>
<dbReference type="AlphaFoldDB" id="A0A5J4RG05"/>
<comment type="caution">
    <text evidence="3">The sequence shown here is derived from an EMBL/GenBank/DDBJ whole genome shotgun (WGS) entry which is preliminary data.</text>
</comment>
<dbReference type="Pfam" id="PF07676">
    <property type="entry name" value="PD40"/>
    <property type="match status" value="3"/>
</dbReference>
<accession>A0A5J4RG05</accession>
<sequence length="233" mass="25757">MRLLNLFIISTFIMLTSCASKESSTSGQTLIGKSNIQIEGNRMTPEALWAMGRIGGMSISPDGKQIVYTVAYYSVPENKSNREVFIINADGSNNRQITHTPFSENGVVWIKEGSKIAFLSGENGSSQLWEMNPEGTNKRQLTNTDGDVEGFSFSPDGKKLLFVSQVKTVKSTGERYPDLPKASGILVTDLMYKHWDEWVTTAPHPFMADFDGSSVANIIDLLEGEPYECPMKP</sequence>
<proteinExistence type="inferred from homology"/>
<keyword evidence="2" id="KW-0732">Signal</keyword>
<dbReference type="InterPro" id="IPR011042">
    <property type="entry name" value="6-blade_b-propeller_TolB-like"/>
</dbReference>
<dbReference type="InterPro" id="IPR011659">
    <property type="entry name" value="WD40"/>
</dbReference>
<protein>
    <submittedName>
        <fullName evidence="3">Dipeptidyl-peptidase 5</fullName>
        <ecNumber evidence="3">3.4.14.-</ecNumber>
    </submittedName>
</protein>
<dbReference type="PANTHER" id="PTHR36842">
    <property type="entry name" value="PROTEIN TOLB HOMOLOG"/>
    <property type="match status" value="1"/>
</dbReference>
<keyword evidence="3" id="KW-0378">Hydrolase</keyword>
<evidence type="ECO:0000256" key="2">
    <source>
        <dbReference type="ARBA" id="ARBA00022729"/>
    </source>
</evidence>
<dbReference type="FunFam" id="2.120.10.30:FF:000079">
    <property type="entry name" value="S9 family peptidase"/>
    <property type="match status" value="1"/>
</dbReference>
<dbReference type="EC" id="3.4.14.-" evidence="3"/>
<dbReference type="PROSITE" id="PS51257">
    <property type="entry name" value="PROKAR_LIPOPROTEIN"/>
    <property type="match status" value="1"/>
</dbReference>
<comment type="similarity">
    <text evidence="1">Belongs to the TolB family.</text>
</comment>
<reference evidence="3" key="1">
    <citation type="submission" date="2019-03" db="EMBL/GenBank/DDBJ databases">
        <title>Single cell metagenomics reveals metabolic interactions within the superorganism composed of flagellate Streblomastix strix and complex community of Bacteroidetes bacteria on its surface.</title>
        <authorList>
            <person name="Treitli S.C."/>
            <person name="Kolisko M."/>
            <person name="Husnik F."/>
            <person name="Keeling P."/>
            <person name="Hampl V."/>
        </authorList>
    </citation>
    <scope>NUCLEOTIDE SEQUENCE</scope>
    <source>
        <strain evidence="3">STM</strain>
    </source>
</reference>
<dbReference type="GO" id="GO:0016787">
    <property type="term" value="F:hydrolase activity"/>
    <property type="evidence" value="ECO:0007669"/>
    <property type="project" value="UniProtKB-KW"/>
</dbReference>
<dbReference type="SUPFAM" id="SSF82171">
    <property type="entry name" value="DPP6 N-terminal domain-like"/>
    <property type="match status" value="1"/>
</dbReference>
<evidence type="ECO:0000313" key="3">
    <source>
        <dbReference type="EMBL" id="KAA6332538.1"/>
    </source>
</evidence>
<gene>
    <name evidence="3" type="ORF">EZS27_018970</name>
</gene>
<dbReference type="PANTHER" id="PTHR36842:SF1">
    <property type="entry name" value="PROTEIN TOLB"/>
    <property type="match status" value="1"/>
</dbReference>
<evidence type="ECO:0000256" key="1">
    <source>
        <dbReference type="ARBA" id="ARBA00009820"/>
    </source>
</evidence>
<dbReference type="Gene3D" id="2.120.10.30">
    <property type="entry name" value="TolB, C-terminal domain"/>
    <property type="match status" value="1"/>
</dbReference>
<organism evidence="3">
    <name type="scientific">termite gut metagenome</name>
    <dbReference type="NCBI Taxonomy" id="433724"/>
    <lineage>
        <taxon>unclassified sequences</taxon>
        <taxon>metagenomes</taxon>
        <taxon>organismal metagenomes</taxon>
    </lineage>
</organism>
<name>A0A5J4RG05_9ZZZZ</name>